<accession>A0A511D9X2</accession>
<feature type="transmembrane region" description="Helical" evidence="2">
    <location>
        <begin position="31"/>
        <end position="50"/>
    </location>
</feature>
<keyword evidence="2" id="KW-0472">Membrane</keyword>
<keyword evidence="2" id="KW-0812">Transmembrane</keyword>
<organism evidence="5 6">
    <name type="scientific">Pseudonocardia sulfidoxydans NBRC 16205</name>
    <dbReference type="NCBI Taxonomy" id="1223511"/>
    <lineage>
        <taxon>Bacteria</taxon>
        <taxon>Bacillati</taxon>
        <taxon>Actinomycetota</taxon>
        <taxon>Actinomycetes</taxon>
        <taxon>Pseudonocardiales</taxon>
        <taxon>Pseudonocardiaceae</taxon>
        <taxon>Pseudonocardia</taxon>
    </lineage>
</organism>
<feature type="transmembrane region" description="Helical" evidence="2">
    <location>
        <begin position="177"/>
        <end position="196"/>
    </location>
</feature>
<evidence type="ECO:0000313" key="5">
    <source>
        <dbReference type="EMBL" id="GEL21609.1"/>
    </source>
</evidence>
<evidence type="ECO:0000313" key="6">
    <source>
        <dbReference type="Proteomes" id="UP000321685"/>
    </source>
</evidence>
<dbReference type="InterPro" id="IPR027788">
    <property type="entry name" value="Alpha/beta-hydrolase_N_dom"/>
</dbReference>
<dbReference type="EMBL" id="BJVJ01000003">
    <property type="protein sequence ID" value="GEL21609.1"/>
    <property type="molecule type" value="Genomic_DNA"/>
</dbReference>
<feature type="domain" description="Alpha/beta-hydrolase N-terminal" evidence="4">
    <location>
        <begin position="45"/>
        <end position="251"/>
    </location>
</feature>
<dbReference type="AlphaFoldDB" id="A0A511D9X2"/>
<evidence type="ECO:0000259" key="4">
    <source>
        <dbReference type="Pfam" id="PF15420"/>
    </source>
</evidence>
<gene>
    <name evidence="5" type="ORF">PSU4_05630</name>
</gene>
<dbReference type="OrthoDB" id="4397445at2"/>
<dbReference type="Pfam" id="PF15420">
    <property type="entry name" value="Abhydrolase_9_N"/>
    <property type="match status" value="1"/>
</dbReference>
<proteinExistence type="predicted"/>
<feature type="domain" description="Alpha/beta-hydrolase catalytic" evidence="3">
    <location>
        <begin position="268"/>
        <end position="556"/>
    </location>
</feature>
<reference evidence="5 6" key="1">
    <citation type="submission" date="2019-07" db="EMBL/GenBank/DDBJ databases">
        <title>Whole genome shotgun sequence of Pseudonocardia sulfidoxydans NBRC 16205.</title>
        <authorList>
            <person name="Hosoyama A."/>
            <person name="Uohara A."/>
            <person name="Ohji S."/>
            <person name="Ichikawa N."/>
        </authorList>
    </citation>
    <scope>NUCLEOTIDE SEQUENCE [LARGE SCALE GENOMIC DNA]</scope>
    <source>
        <strain evidence="5 6">NBRC 16205</strain>
    </source>
</reference>
<evidence type="ECO:0000256" key="2">
    <source>
        <dbReference type="SAM" id="Phobius"/>
    </source>
</evidence>
<keyword evidence="2" id="KW-1133">Transmembrane helix</keyword>
<feature type="transmembrane region" description="Helical" evidence="2">
    <location>
        <begin position="136"/>
        <end position="156"/>
    </location>
</feature>
<dbReference type="RefSeq" id="WP_147102345.1">
    <property type="nucleotide sequence ID" value="NZ_BJVJ01000003.1"/>
</dbReference>
<dbReference type="Proteomes" id="UP000321685">
    <property type="component" value="Unassembled WGS sequence"/>
</dbReference>
<feature type="transmembrane region" description="Helical" evidence="2">
    <location>
        <begin position="95"/>
        <end position="116"/>
    </location>
</feature>
<feature type="transmembrane region" description="Helical" evidence="2">
    <location>
        <begin position="56"/>
        <end position="83"/>
    </location>
</feature>
<keyword evidence="6" id="KW-1185">Reference proteome</keyword>
<evidence type="ECO:0000259" key="3">
    <source>
        <dbReference type="Pfam" id="PF10081"/>
    </source>
</evidence>
<sequence>MTTTREAPPEEVVGADDEPEPPVRRWFAPSLPGLWGALILACLSFTPSLLPRTGLLQGAVAGIGAILGYGLGVLAAVVWRAFAGRGPRRARRGPVIVFGVVAVLAVACAIIAGRYWQGQLRELMGVPAQGWGESLLAVPVAVVAFVVLLAVCRLLFQLGRGIGRLFSRWMGRRGARALGGLLVGAVVVYLVSGLALDSFFTATDRAFAAANDATPDGVTRPTSDLRSGGPESLISWDSLGREGRIFVAGGPSSADIAAFTGAGAADPIRVYAGVDSADTAEARAALAVADLERAGAFDRARLLVATTTGQGWLDAGAMSSFEYVAGGDSAIVALQYSFVPSGFSYLVDATRAQAAGRALFDAVYGRWASLPVDRRPQLYVFGESLGSFGGEAAFSGEADLRNRTSGALFVGPPNFNALHTEFRDDRDPGSPEVEPVYREGRTVRFSTDVAAGAPPTGAPWDGSRTLILQHPSDPITWWSPSLLFSRPDWLAEPRGRDVLPSMTWLPIVTFWQVTLDMPASAEVPEGHGHRYTAESVDAWALLLRPPDWTPSKADRLRAIIAA</sequence>
<feature type="region of interest" description="Disordered" evidence="1">
    <location>
        <begin position="1"/>
        <end position="20"/>
    </location>
</feature>
<dbReference type="InterPro" id="IPR027787">
    <property type="entry name" value="Alpha/beta-hydrolase_catalytic"/>
</dbReference>
<evidence type="ECO:0000256" key="1">
    <source>
        <dbReference type="SAM" id="MobiDB-lite"/>
    </source>
</evidence>
<comment type="caution">
    <text evidence="5">The sequence shown here is derived from an EMBL/GenBank/DDBJ whole genome shotgun (WGS) entry which is preliminary data.</text>
</comment>
<dbReference type="Pfam" id="PF10081">
    <property type="entry name" value="Abhydrolase_9"/>
    <property type="match status" value="1"/>
</dbReference>
<name>A0A511D9X2_9PSEU</name>
<protein>
    <submittedName>
        <fullName evidence="5">Membrane protein</fullName>
    </submittedName>
</protein>